<keyword evidence="3" id="KW-0547">Nucleotide-binding</keyword>
<evidence type="ECO:0000256" key="3">
    <source>
        <dbReference type="ARBA" id="ARBA00022741"/>
    </source>
</evidence>
<name>A0A1I0NKK2_9FIRM</name>
<accession>A0A1I0NKK2</accession>
<evidence type="ECO:0000256" key="1">
    <source>
        <dbReference type="ARBA" id="ARBA00005417"/>
    </source>
</evidence>
<dbReference type="STRING" id="99656.SAMN05421659_103166"/>
<comment type="similarity">
    <text evidence="1">Belongs to the ABC transporter superfamily.</text>
</comment>
<dbReference type="SMART" id="SM00382">
    <property type="entry name" value="AAA"/>
    <property type="match status" value="1"/>
</dbReference>
<dbReference type="InterPro" id="IPR003439">
    <property type="entry name" value="ABC_transporter-like_ATP-bd"/>
</dbReference>
<protein>
    <submittedName>
        <fullName evidence="6">ABC-2 type transport system ATP-binding protein</fullName>
    </submittedName>
</protein>
<dbReference type="OrthoDB" id="9809205at2"/>
<dbReference type="InterPro" id="IPR003593">
    <property type="entry name" value="AAA+_ATPase"/>
</dbReference>
<keyword evidence="2" id="KW-0813">Transport</keyword>
<dbReference type="GO" id="GO:0016887">
    <property type="term" value="F:ATP hydrolysis activity"/>
    <property type="evidence" value="ECO:0007669"/>
    <property type="project" value="InterPro"/>
</dbReference>
<organism evidence="6 7">
    <name type="scientific">[Clostridium] fimetarium</name>
    <dbReference type="NCBI Taxonomy" id="99656"/>
    <lineage>
        <taxon>Bacteria</taxon>
        <taxon>Bacillati</taxon>
        <taxon>Bacillota</taxon>
        <taxon>Clostridia</taxon>
        <taxon>Lachnospirales</taxon>
        <taxon>Lachnospiraceae</taxon>
    </lineage>
</organism>
<dbReference type="PANTHER" id="PTHR43335:SF4">
    <property type="entry name" value="ABC TRANSPORTER, ATP-BINDING PROTEIN"/>
    <property type="match status" value="1"/>
</dbReference>
<dbReference type="InterPro" id="IPR027417">
    <property type="entry name" value="P-loop_NTPase"/>
</dbReference>
<dbReference type="PROSITE" id="PS50893">
    <property type="entry name" value="ABC_TRANSPORTER_2"/>
    <property type="match status" value="1"/>
</dbReference>
<evidence type="ECO:0000313" key="7">
    <source>
        <dbReference type="Proteomes" id="UP000199701"/>
    </source>
</evidence>
<feature type="domain" description="ABC transporter" evidence="5">
    <location>
        <begin position="3"/>
        <end position="217"/>
    </location>
</feature>
<evidence type="ECO:0000259" key="5">
    <source>
        <dbReference type="PROSITE" id="PS50893"/>
    </source>
</evidence>
<dbReference type="GO" id="GO:0005524">
    <property type="term" value="F:ATP binding"/>
    <property type="evidence" value="ECO:0007669"/>
    <property type="project" value="UniProtKB-KW"/>
</dbReference>
<dbReference type="InterPro" id="IPR017871">
    <property type="entry name" value="ABC_transporter-like_CS"/>
</dbReference>
<dbReference type="RefSeq" id="WP_092451307.1">
    <property type="nucleotide sequence ID" value="NZ_FOJI01000003.1"/>
</dbReference>
<dbReference type="SUPFAM" id="SSF52540">
    <property type="entry name" value="P-loop containing nucleoside triphosphate hydrolases"/>
    <property type="match status" value="1"/>
</dbReference>
<dbReference type="PANTHER" id="PTHR43335">
    <property type="entry name" value="ABC TRANSPORTER, ATP-BINDING PROTEIN"/>
    <property type="match status" value="1"/>
</dbReference>
<keyword evidence="7" id="KW-1185">Reference proteome</keyword>
<reference evidence="6 7" key="1">
    <citation type="submission" date="2016-10" db="EMBL/GenBank/DDBJ databases">
        <authorList>
            <person name="de Groot N.N."/>
        </authorList>
    </citation>
    <scope>NUCLEOTIDE SEQUENCE [LARGE SCALE GENOMIC DNA]</scope>
    <source>
        <strain evidence="6 7">DSM 9179</strain>
    </source>
</reference>
<proteinExistence type="inferred from homology"/>
<dbReference type="EMBL" id="FOJI01000003">
    <property type="protein sequence ID" value="SEW01726.1"/>
    <property type="molecule type" value="Genomic_DNA"/>
</dbReference>
<evidence type="ECO:0000256" key="4">
    <source>
        <dbReference type="ARBA" id="ARBA00022840"/>
    </source>
</evidence>
<dbReference type="Gene3D" id="3.40.50.300">
    <property type="entry name" value="P-loop containing nucleotide triphosphate hydrolases"/>
    <property type="match status" value="1"/>
</dbReference>
<dbReference type="Pfam" id="PF00005">
    <property type="entry name" value="ABC_tran"/>
    <property type="match status" value="1"/>
</dbReference>
<keyword evidence="4 6" id="KW-0067">ATP-binding</keyword>
<dbReference type="Proteomes" id="UP000199701">
    <property type="component" value="Unassembled WGS sequence"/>
</dbReference>
<dbReference type="AlphaFoldDB" id="A0A1I0NKK2"/>
<dbReference type="PROSITE" id="PS00211">
    <property type="entry name" value="ABC_TRANSPORTER_1"/>
    <property type="match status" value="1"/>
</dbReference>
<evidence type="ECO:0000313" key="6">
    <source>
        <dbReference type="EMBL" id="SEW01726.1"/>
    </source>
</evidence>
<gene>
    <name evidence="6" type="ORF">SAMN05421659_103166</name>
</gene>
<sequence length="219" mass="23914">MKVKIDNLSKNIKRAPILVDMNLELEGGKIYGFKGKNGSGKTMLMRAICGLIIPTSGTIEINGEKLGKDISFPRSIGVLIENPSFISNYTGLKNLQVLASIQKKIGDEDIKKSLEDVGLDPNDKRTYKKYSLGMKQRLGIAAAIMEKPEIVILDEPINALDESGAELVRGILWKLRDGGSAIILACHDAEELKFLSDEIYTISEGKIVGHDIVAKETAS</sequence>
<evidence type="ECO:0000256" key="2">
    <source>
        <dbReference type="ARBA" id="ARBA00022448"/>
    </source>
</evidence>